<dbReference type="Gene3D" id="1.10.10.10">
    <property type="entry name" value="Winged helix-like DNA-binding domain superfamily/Winged helix DNA-binding domain"/>
    <property type="match status" value="1"/>
</dbReference>
<dbReference type="Gene3D" id="3.40.50.2300">
    <property type="match status" value="1"/>
</dbReference>
<dbReference type="InterPro" id="IPR011006">
    <property type="entry name" value="CheY-like_superfamily"/>
</dbReference>
<proteinExistence type="predicted"/>
<dbReference type="EMBL" id="JAKIKT010000001">
    <property type="protein sequence ID" value="MCL2912756.1"/>
    <property type="molecule type" value="Genomic_DNA"/>
</dbReference>
<protein>
    <submittedName>
        <fullName evidence="5">Response regulator transcription factor</fullName>
    </submittedName>
</protein>
<dbReference type="PROSITE" id="PS50110">
    <property type="entry name" value="RESPONSE_REGULATORY"/>
    <property type="match status" value="1"/>
</dbReference>
<dbReference type="PRINTS" id="PR00038">
    <property type="entry name" value="HTHLUXR"/>
</dbReference>
<evidence type="ECO:0000313" key="6">
    <source>
        <dbReference type="Proteomes" id="UP001202831"/>
    </source>
</evidence>
<dbReference type="InterPro" id="IPR058245">
    <property type="entry name" value="NreC/VraR/RcsB-like_REC"/>
</dbReference>
<evidence type="ECO:0000256" key="1">
    <source>
        <dbReference type="ARBA" id="ARBA00022553"/>
    </source>
</evidence>
<keyword evidence="1 2" id="KW-0597">Phosphoprotein</keyword>
<dbReference type="RefSeq" id="WP_115135422.1">
    <property type="nucleotide sequence ID" value="NZ_JAKIKT010000001.1"/>
</dbReference>
<evidence type="ECO:0000256" key="2">
    <source>
        <dbReference type="PROSITE-ProRule" id="PRU00169"/>
    </source>
</evidence>
<dbReference type="Pfam" id="PF00072">
    <property type="entry name" value="Response_reg"/>
    <property type="match status" value="1"/>
</dbReference>
<comment type="caution">
    <text evidence="5">The sequence shown here is derived from an EMBL/GenBank/DDBJ whole genome shotgun (WGS) entry which is preliminary data.</text>
</comment>
<dbReference type="CDD" id="cd06170">
    <property type="entry name" value="LuxR_C_like"/>
    <property type="match status" value="1"/>
</dbReference>
<dbReference type="InterPro" id="IPR036388">
    <property type="entry name" value="WH-like_DNA-bd_sf"/>
</dbReference>
<dbReference type="PANTHER" id="PTHR45566">
    <property type="entry name" value="HTH-TYPE TRANSCRIPTIONAL REGULATOR YHJB-RELATED"/>
    <property type="match status" value="1"/>
</dbReference>
<feature type="domain" description="Response regulatory" evidence="4">
    <location>
        <begin position="3"/>
        <end position="120"/>
    </location>
</feature>
<sequence length="222" mass="24408">MVNILVADDHPLFREAVSLVLNTSLEECNILEAEDVEQTLAMIQSHDDLDLILLDLNMPGSGGLNTLLEIRNIAPAVPVVIISAETNRKIILQTITYGAVGFVSKSSSKQEIGNAIEQILEGNVYLPADIIRADTETVQPKSRQHEAQISSEMLYTLTRKQLLVLKAMAMGSSNKQIAYDLNISETTVKSHVSAILKKLGVHNRTQAVVGLSNVDFDQYLKR</sequence>
<gene>
    <name evidence="5" type="ORF">L2725_02985</name>
</gene>
<dbReference type="SMART" id="SM00421">
    <property type="entry name" value="HTH_LUXR"/>
    <property type="match status" value="1"/>
</dbReference>
<dbReference type="Pfam" id="PF00196">
    <property type="entry name" value="GerE"/>
    <property type="match status" value="1"/>
</dbReference>
<dbReference type="SMART" id="SM00448">
    <property type="entry name" value="REC"/>
    <property type="match status" value="1"/>
</dbReference>
<dbReference type="CDD" id="cd17535">
    <property type="entry name" value="REC_NarL-like"/>
    <property type="match status" value="1"/>
</dbReference>
<dbReference type="PROSITE" id="PS00622">
    <property type="entry name" value="HTH_LUXR_1"/>
    <property type="match status" value="1"/>
</dbReference>
<name>A0ABT0N2S9_9GAMM</name>
<evidence type="ECO:0000313" key="5">
    <source>
        <dbReference type="EMBL" id="MCL2912756.1"/>
    </source>
</evidence>
<evidence type="ECO:0000259" key="3">
    <source>
        <dbReference type="PROSITE" id="PS50043"/>
    </source>
</evidence>
<dbReference type="InterPro" id="IPR051015">
    <property type="entry name" value="EvgA-like"/>
</dbReference>
<reference evidence="5 6" key="1">
    <citation type="submission" date="2022-01" db="EMBL/GenBank/DDBJ databases">
        <title>Whole genome-based taxonomy of the Shewanellaceae.</title>
        <authorList>
            <person name="Martin-Rodriguez A.J."/>
        </authorList>
    </citation>
    <scope>NUCLEOTIDE SEQUENCE [LARGE SCALE GENOMIC DNA]</scope>
    <source>
        <strain evidence="5 6">DSM 21332</strain>
    </source>
</reference>
<evidence type="ECO:0000259" key="4">
    <source>
        <dbReference type="PROSITE" id="PS50110"/>
    </source>
</evidence>
<organism evidence="5 6">
    <name type="scientific">Shewanella corallii</name>
    <dbReference type="NCBI Taxonomy" id="560080"/>
    <lineage>
        <taxon>Bacteria</taxon>
        <taxon>Pseudomonadati</taxon>
        <taxon>Pseudomonadota</taxon>
        <taxon>Gammaproteobacteria</taxon>
        <taxon>Alteromonadales</taxon>
        <taxon>Shewanellaceae</taxon>
        <taxon>Shewanella</taxon>
    </lineage>
</organism>
<dbReference type="PANTHER" id="PTHR45566:SF1">
    <property type="entry name" value="HTH-TYPE TRANSCRIPTIONAL REGULATOR YHJB-RELATED"/>
    <property type="match status" value="1"/>
</dbReference>
<dbReference type="SUPFAM" id="SSF52172">
    <property type="entry name" value="CheY-like"/>
    <property type="match status" value="1"/>
</dbReference>
<dbReference type="PROSITE" id="PS50043">
    <property type="entry name" value="HTH_LUXR_2"/>
    <property type="match status" value="1"/>
</dbReference>
<feature type="modified residue" description="4-aspartylphosphate" evidence="2">
    <location>
        <position position="55"/>
    </location>
</feature>
<accession>A0ABT0N2S9</accession>
<feature type="domain" description="HTH luxR-type" evidence="3">
    <location>
        <begin position="150"/>
        <end position="215"/>
    </location>
</feature>
<dbReference type="InterPro" id="IPR001789">
    <property type="entry name" value="Sig_transdc_resp-reg_receiver"/>
</dbReference>
<dbReference type="InterPro" id="IPR000792">
    <property type="entry name" value="Tscrpt_reg_LuxR_C"/>
</dbReference>
<keyword evidence="6" id="KW-1185">Reference proteome</keyword>
<dbReference type="Proteomes" id="UP001202831">
    <property type="component" value="Unassembled WGS sequence"/>
</dbReference>